<keyword evidence="7" id="KW-0805">Transcription regulation</keyword>
<keyword evidence="3" id="KW-0004">4Fe-4S</keyword>
<dbReference type="GO" id="GO:0045892">
    <property type="term" value="P:negative regulation of DNA-templated transcription"/>
    <property type="evidence" value="ECO:0007669"/>
    <property type="project" value="TreeGrafter"/>
</dbReference>
<evidence type="ECO:0000256" key="3">
    <source>
        <dbReference type="ARBA" id="ARBA00022485"/>
    </source>
</evidence>
<comment type="cofactor">
    <cofactor evidence="1">
        <name>[4Fe-4S] cluster</name>
        <dbReference type="ChEBI" id="CHEBI:49883"/>
    </cofactor>
</comment>
<dbReference type="KEGG" id="vg:60323261"/>
<feature type="domain" description="4Fe-4S Wbl-type" evidence="11">
    <location>
        <begin position="15"/>
        <end position="73"/>
    </location>
</feature>
<dbReference type="GO" id="GO:0051539">
    <property type="term" value="F:4 iron, 4 sulfur cluster binding"/>
    <property type="evidence" value="ECO:0007669"/>
    <property type="project" value="UniProtKB-KW"/>
</dbReference>
<dbReference type="GO" id="GO:0047134">
    <property type="term" value="F:protein-disulfide reductase [NAD(P)H] activity"/>
    <property type="evidence" value="ECO:0007669"/>
    <property type="project" value="TreeGrafter"/>
</dbReference>
<keyword evidence="9" id="KW-1015">Disulfide bond</keyword>
<dbReference type="InterPro" id="IPR034768">
    <property type="entry name" value="4FE4S_WBL"/>
</dbReference>
<dbReference type="RefSeq" id="YP_009951819.1">
    <property type="nucleotide sequence ID" value="NC_051605.1"/>
</dbReference>
<evidence type="ECO:0000313" key="13">
    <source>
        <dbReference type="Proteomes" id="UP000221202"/>
    </source>
</evidence>
<evidence type="ECO:0000256" key="9">
    <source>
        <dbReference type="ARBA" id="ARBA00023157"/>
    </source>
</evidence>
<keyword evidence="8" id="KW-0238">DNA-binding</keyword>
<comment type="similarity">
    <text evidence="2">Belongs to the WhiB family.</text>
</comment>
<organism evidence="12 13">
    <name type="scientific">Mycobacterium phage Amgine</name>
    <dbReference type="NCBI Taxonomy" id="2015817"/>
    <lineage>
        <taxon>Viruses</taxon>
        <taxon>Duplodnaviria</taxon>
        <taxon>Heunggongvirae</taxon>
        <taxon>Uroviricota</taxon>
        <taxon>Caudoviricetes</taxon>
        <taxon>Weiservirinae</taxon>
        <taxon>Amginevirus</taxon>
        <taxon>Amginevirus amgine</taxon>
    </lineage>
</organism>
<evidence type="ECO:0000256" key="8">
    <source>
        <dbReference type="ARBA" id="ARBA00023125"/>
    </source>
</evidence>
<dbReference type="Proteomes" id="UP000221202">
    <property type="component" value="Segment"/>
</dbReference>
<dbReference type="PANTHER" id="PTHR38839:SF4">
    <property type="entry name" value="TRANSCRIPTIONAL REGULATOR WHIB"/>
    <property type="match status" value="1"/>
</dbReference>
<evidence type="ECO:0000256" key="10">
    <source>
        <dbReference type="ARBA" id="ARBA00023163"/>
    </source>
</evidence>
<accession>A0A222ZMY2</accession>
<dbReference type="HAMAP" id="MF_01479">
    <property type="entry name" value="WhiB"/>
    <property type="match status" value="1"/>
</dbReference>
<dbReference type="PROSITE" id="PS51674">
    <property type="entry name" value="4FE4S_WBL"/>
    <property type="match status" value="1"/>
</dbReference>
<evidence type="ECO:0000256" key="5">
    <source>
        <dbReference type="ARBA" id="ARBA00023004"/>
    </source>
</evidence>
<keyword evidence="13" id="KW-1185">Reference proteome</keyword>
<evidence type="ECO:0000259" key="11">
    <source>
        <dbReference type="PROSITE" id="PS51674"/>
    </source>
</evidence>
<dbReference type="GeneID" id="60323261"/>
<evidence type="ECO:0000256" key="7">
    <source>
        <dbReference type="ARBA" id="ARBA00023015"/>
    </source>
</evidence>
<evidence type="ECO:0000256" key="6">
    <source>
        <dbReference type="ARBA" id="ARBA00023014"/>
    </source>
</evidence>
<sequence length="84" mass="9249">MNALTLPEDWEADALCTQVDPELFFPGKGQSTKEAKRICGRCPVIDECRERALSFDGEVFGIWGATTAYDRKLIKRAARDGAAA</sequence>
<reference evidence="12 13" key="1">
    <citation type="submission" date="2017-06" db="EMBL/GenBank/DDBJ databases">
        <authorList>
            <person name="Chamberlain C."/>
            <person name="Harders C."/>
            <person name="Smith S."/>
            <person name="Stukey J."/>
            <person name="Best A."/>
            <person name="Garlena R.A."/>
            <person name="Russell D.A."/>
            <person name="Pope W.H."/>
            <person name="Jacobs-Sera D."/>
            <person name="Hendrix R.W."/>
            <person name="Hatfull G.F."/>
        </authorList>
    </citation>
    <scope>NUCLEOTIDE SEQUENCE [LARGE SCALE GENOMIC DNA]</scope>
</reference>
<dbReference type="Pfam" id="PF02467">
    <property type="entry name" value="Whib"/>
    <property type="match status" value="1"/>
</dbReference>
<evidence type="ECO:0000256" key="1">
    <source>
        <dbReference type="ARBA" id="ARBA00001966"/>
    </source>
</evidence>
<protein>
    <submittedName>
        <fullName evidence="12">WhiB family transcription factor</fullName>
    </submittedName>
</protein>
<evidence type="ECO:0000256" key="4">
    <source>
        <dbReference type="ARBA" id="ARBA00022723"/>
    </source>
</evidence>
<proteinExistence type="inferred from homology"/>
<dbReference type="GO" id="GO:0046872">
    <property type="term" value="F:metal ion binding"/>
    <property type="evidence" value="ECO:0007669"/>
    <property type="project" value="UniProtKB-KW"/>
</dbReference>
<name>A0A222ZMY2_9CAUD</name>
<dbReference type="InterPro" id="IPR003482">
    <property type="entry name" value="Whib"/>
</dbReference>
<dbReference type="PANTHER" id="PTHR38839">
    <property type="entry name" value="TRANSCRIPTIONAL REGULATOR WHID-RELATED"/>
    <property type="match status" value="1"/>
</dbReference>
<evidence type="ECO:0000313" key="12">
    <source>
        <dbReference type="EMBL" id="ASR85652.1"/>
    </source>
</evidence>
<keyword evidence="5" id="KW-0408">Iron</keyword>
<dbReference type="GO" id="GO:0003677">
    <property type="term" value="F:DNA binding"/>
    <property type="evidence" value="ECO:0007669"/>
    <property type="project" value="UniProtKB-KW"/>
</dbReference>
<evidence type="ECO:0000256" key="2">
    <source>
        <dbReference type="ARBA" id="ARBA00006597"/>
    </source>
</evidence>
<keyword evidence="6" id="KW-0411">Iron-sulfur</keyword>
<keyword evidence="10" id="KW-0804">Transcription</keyword>
<gene>
    <name evidence="12" type="primary">51</name>
    <name evidence="12" type="ORF">SEA_AMGINE_51</name>
</gene>
<keyword evidence="4" id="KW-0479">Metal-binding</keyword>
<dbReference type="EMBL" id="MF324915">
    <property type="protein sequence ID" value="ASR85652.1"/>
    <property type="molecule type" value="Genomic_DNA"/>
</dbReference>